<evidence type="ECO:0008006" key="5">
    <source>
        <dbReference type="Google" id="ProtNLM"/>
    </source>
</evidence>
<proteinExistence type="predicted"/>
<keyword evidence="1" id="KW-0472">Membrane</keyword>
<name>A0AAD5LGW0_PYTIN</name>
<comment type="caution">
    <text evidence="3">The sequence shown here is derived from an EMBL/GenBank/DDBJ whole genome shotgun (WGS) entry which is preliminary data.</text>
</comment>
<organism evidence="3 4">
    <name type="scientific">Pythium insidiosum</name>
    <name type="common">Pythiosis disease agent</name>
    <dbReference type="NCBI Taxonomy" id="114742"/>
    <lineage>
        <taxon>Eukaryota</taxon>
        <taxon>Sar</taxon>
        <taxon>Stramenopiles</taxon>
        <taxon>Oomycota</taxon>
        <taxon>Peronosporomycetes</taxon>
        <taxon>Pythiales</taxon>
        <taxon>Pythiaceae</taxon>
        <taxon>Pythium</taxon>
    </lineage>
</organism>
<dbReference type="InterPro" id="IPR014867">
    <property type="entry name" value="Spore_coat_CotH_CotH2/3/7"/>
</dbReference>
<keyword evidence="1" id="KW-1133">Transmembrane helix</keyword>
<gene>
    <name evidence="3" type="ORF">P43SY_006577</name>
</gene>
<sequence length="671" mass="74270">MNLPSMLRALATACALVSVPQSSAVAASAKSSETCHDLPVVILTAQSGAFPDPTCNQLRFPAEDCLKAAVVSRVHVVDHDDGSPNCLASPPTASYEAKTNYRGQTSLFFPKHQIGVKFHAPQSFVGLPEDKDFILNGPFLDCSLLRNHLAHWLFRGTGRYSARTKHVAMYFSTTPGSPPEYVGIYLLIEKVGYGPNRVGLATMNAQCRGDELSGGWAWHNDPASFGDFSPNVVIDQYQNEFGMGERPILAYPSGESTSQAMRDYFVDTSTGFLPQLYRFLWTNMTTPDGLETHLDLGSFADYILHTELSLNVDAYRRSTYFFKDRGQPINAGPVWDLNLAYGNGARRDFDDWIYPQYTYWKRLMCNYKLTSLVIQRWRHMRSDGQPWSDASILAFLDQSAQPIRQQLGKCSGDWRSNVAQCAAVDVETCSGSYESRVDDLKASVLKRARWMDAHITALYKKLDGRTCSFVGALPKYNCAANGDDDGCLREPEKYYNAVAFPAVRQPYKGPECGTQVDETTKNFPVAEANRPSIDYCWLSSGVKAIYPREKGVRDKSLTPFCGGYGDCAQGPGTKCQCKPGITLDPVSCERIDAEYTAVKRAKAMLQGFAEFDGANRATGSGLLPAVAGIAFIAVVLGATWKARQVTQRRRPELIVTHRPTVYGSIRMPRMV</sequence>
<evidence type="ECO:0000256" key="2">
    <source>
        <dbReference type="SAM" id="SignalP"/>
    </source>
</evidence>
<feature type="chain" id="PRO_5042233506" description="Spore coat protein CotH" evidence="2">
    <location>
        <begin position="25"/>
        <end position="671"/>
    </location>
</feature>
<keyword evidence="4" id="KW-1185">Reference proteome</keyword>
<reference evidence="3" key="1">
    <citation type="submission" date="2021-12" db="EMBL/GenBank/DDBJ databases">
        <title>Prjna785345.</title>
        <authorList>
            <person name="Rujirawat T."/>
            <person name="Krajaejun T."/>
        </authorList>
    </citation>
    <scope>NUCLEOTIDE SEQUENCE</scope>
    <source>
        <strain evidence="3">Pi057C3</strain>
    </source>
</reference>
<dbReference type="EMBL" id="JAKCXM010000230">
    <property type="protein sequence ID" value="KAJ0398023.1"/>
    <property type="molecule type" value="Genomic_DNA"/>
</dbReference>
<evidence type="ECO:0000313" key="4">
    <source>
        <dbReference type="Proteomes" id="UP001209570"/>
    </source>
</evidence>
<accession>A0AAD5LGW0</accession>
<dbReference type="Pfam" id="PF08757">
    <property type="entry name" value="CotH"/>
    <property type="match status" value="1"/>
</dbReference>
<evidence type="ECO:0000313" key="3">
    <source>
        <dbReference type="EMBL" id="KAJ0398023.1"/>
    </source>
</evidence>
<feature type="transmembrane region" description="Helical" evidence="1">
    <location>
        <begin position="621"/>
        <end position="640"/>
    </location>
</feature>
<dbReference type="Proteomes" id="UP001209570">
    <property type="component" value="Unassembled WGS sequence"/>
</dbReference>
<protein>
    <recommendedName>
        <fullName evidence="5">Spore coat protein CotH</fullName>
    </recommendedName>
</protein>
<keyword evidence="1" id="KW-0812">Transmembrane</keyword>
<evidence type="ECO:0000256" key="1">
    <source>
        <dbReference type="SAM" id="Phobius"/>
    </source>
</evidence>
<keyword evidence="2" id="KW-0732">Signal</keyword>
<dbReference type="AlphaFoldDB" id="A0AAD5LGW0"/>
<feature type="signal peptide" evidence="2">
    <location>
        <begin position="1"/>
        <end position="24"/>
    </location>
</feature>